<dbReference type="Pfam" id="PF00353">
    <property type="entry name" value="HemolysinCabind"/>
    <property type="match status" value="3"/>
</dbReference>
<dbReference type="GO" id="GO:0005509">
    <property type="term" value="F:calcium ion binding"/>
    <property type="evidence" value="ECO:0007669"/>
    <property type="project" value="InterPro"/>
</dbReference>
<protein>
    <submittedName>
        <fullName evidence="5">Hemolysin-like protein</fullName>
    </submittedName>
</protein>
<dbReference type="GO" id="GO:0005576">
    <property type="term" value="C:extracellular region"/>
    <property type="evidence" value="ECO:0007669"/>
    <property type="project" value="UniProtKB-SubCell"/>
</dbReference>
<dbReference type="InterPro" id="IPR050557">
    <property type="entry name" value="RTX_toxin/Mannuronan_C5-epim"/>
</dbReference>
<dbReference type="Gene3D" id="2.160.20.160">
    <property type="match status" value="1"/>
</dbReference>
<organism evidence="5 6">
    <name type="scientific">Pseudomonas syringae</name>
    <dbReference type="NCBI Taxonomy" id="317"/>
    <lineage>
        <taxon>Bacteria</taxon>
        <taxon>Pseudomonadati</taxon>
        <taxon>Pseudomonadota</taxon>
        <taxon>Gammaproteobacteria</taxon>
        <taxon>Pseudomonadales</taxon>
        <taxon>Pseudomonadaceae</taxon>
        <taxon>Pseudomonas</taxon>
    </lineage>
</organism>
<evidence type="ECO:0000256" key="2">
    <source>
        <dbReference type="ARBA" id="ARBA00022525"/>
    </source>
</evidence>
<sequence>MLAPLTPSAVSTYSVPSSEPDKPAPSPYSPPSGLEPGVLSTRTHLLSENNDVKFSREIVWDTTNPKKEPTIKSNRLVVETFNKADTVHVRNWPGDKLQITVNGRSSLFDAKGQNNTQQGLLIKTNGGNDKVIVEDSVKNRLDIEGGDGDDYLQAGGGRSRVYGEGGNDFIQLGSGLGYAEGNDGDDTIKNGKGNAVIYGNNGNDRLYARPGAASKQTYMDGGNGNDVLFAGSGHTVLHGGNGDDQLVGADRTTFYTGKGNDRIWNNQPQDRIYAGANDHFQRNQGSTFTEVKPSAVGKEAYKVLFPAQSTSQQDTDFDQRVNDDIEFLRSSPVGQQALREMDKLAALNNAPIHIRPAQSSGSSYEFGSRELNNMTDEEFANTKGSNFGEITQGVPGSRADLASIYYDKASVLENAERTNTAVPVTALFHEMSHAYNGATGTFVAGRSTEHPKPGESHEIENQEYQAIGIPNGGQAFDFDNDPSTPPTNTNPKPFNENALSEEMGKPLRQFYKFSKSDQGDGN</sequence>
<dbReference type="InterPro" id="IPR028208">
    <property type="entry name" value="Effector_pro_NleD-like"/>
</dbReference>
<dbReference type="InterPro" id="IPR011049">
    <property type="entry name" value="Serralysin-like_metalloprot_C"/>
</dbReference>
<feature type="region of interest" description="Disordered" evidence="4">
    <location>
        <begin position="472"/>
        <end position="506"/>
    </location>
</feature>
<dbReference type="PANTHER" id="PTHR38340">
    <property type="entry name" value="S-LAYER PROTEIN"/>
    <property type="match status" value="1"/>
</dbReference>
<proteinExistence type="predicted"/>
<evidence type="ECO:0000313" key="6">
    <source>
        <dbReference type="Proteomes" id="UP000814207"/>
    </source>
</evidence>
<feature type="region of interest" description="Disordered" evidence="4">
    <location>
        <begin position="1"/>
        <end position="38"/>
    </location>
</feature>
<feature type="compositionally biased region" description="Low complexity" evidence="4">
    <location>
        <begin position="486"/>
        <end position="497"/>
    </location>
</feature>
<accession>A0A9Q3ZUR8</accession>
<keyword evidence="3" id="KW-0106">Calcium</keyword>
<comment type="caution">
    <text evidence="5">The sequence shown here is derived from an EMBL/GenBank/DDBJ whole genome shotgun (WGS) entry which is preliminary data.</text>
</comment>
<dbReference type="Proteomes" id="UP000814207">
    <property type="component" value="Unassembled WGS sequence"/>
</dbReference>
<dbReference type="Pfam" id="PF14891">
    <property type="entry name" value="Peptidase_M91"/>
    <property type="match status" value="1"/>
</dbReference>
<dbReference type="EMBL" id="WKEU01000061">
    <property type="protein sequence ID" value="MCF5064253.1"/>
    <property type="molecule type" value="Genomic_DNA"/>
</dbReference>
<keyword evidence="2" id="KW-0964">Secreted</keyword>
<evidence type="ECO:0000256" key="3">
    <source>
        <dbReference type="ARBA" id="ARBA00022837"/>
    </source>
</evidence>
<evidence type="ECO:0000256" key="4">
    <source>
        <dbReference type="SAM" id="MobiDB-lite"/>
    </source>
</evidence>
<feature type="compositionally biased region" description="Polar residues" evidence="4">
    <location>
        <begin position="8"/>
        <end position="17"/>
    </location>
</feature>
<name>A0A9Q3ZUR8_PSESX</name>
<dbReference type="InterPro" id="IPR001343">
    <property type="entry name" value="Hemolysn_Ca-bd"/>
</dbReference>
<dbReference type="PRINTS" id="PR00313">
    <property type="entry name" value="CABNDNGRPT"/>
</dbReference>
<gene>
    <name evidence="5" type="ORF">GIW73_15025</name>
</gene>
<evidence type="ECO:0000313" key="5">
    <source>
        <dbReference type="EMBL" id="MCF5064253.1"/>
    </source>
</evidence>
<dbReference type="AlphaFoldDB" id="A0A9Q3ZUR8"/>
<dbReference type="PANTHER" id="PTHR38340:SF1">
    <property type="entry name" value="S-LAYER PROTEIN"/>
    <property type="match status" value="1"/>
</dbReference>
<reference evidence="5" key="1">
    <citation type="submission" date="2019-11" db="EMBL/GenBank/DDBJ databases">
        <title>Epiphytic Pseudomonas syringae from cherry orchards.</title>
        <authorList>
            <person name="Hulin M.T."/>
        </authorList>
    </citation>
    <scope>NUCLEOTIDE SEQUENCE</scope>
    <source>
        <strain evidence="5">PA-6-9A</strain>
    </source>
</reference>
<evidence type="ECO:0000256" key="1">
    <source>
        <dbReference type="ARBA" id="ARBA00004613"/>
    </source>
</evidence>
<dbReference type="SUPFAM" id="SSF51120">
    <property type="entry name" value="beta-Roll"/>
    <property type="match status" value="1"/>
</dbReference>
<comment type="subcellular location">
    <subcellularLocation>
        <location evidence="1">Secreted</location>
    </subcellularLocation>
</comment>